<evidence type="ECO:0000256" key="1">
    <source>
        <dbReference type="SAM" id="MobiDB-lite"/>
    </source>
</evidence>
<dbReference type="CDD" id="cd19958">
    <property type="entry name" value="pyocin_knob"/>
    <property type="match status" value="1"/>
</dbReference>
<evidence type="ECO:0000313" key="2">
    <source>
        <dbReference type="EMBL" id="OPA92414.1"/>
    </source>
</evidence>
<dbReference type="Proteomes" id="UP000190965">
    <property type="component" value="Unassembled WGS sequence"/>
</dbReference>
<dbReference type="RefSeq" id="WP_078741015.1">
    <property type="nucleotide sequence ID" value="NZ_MSDF01000021.1"/>
</dbReference>
<evidence type="ECO:0000313" key="3">
    <source>
        <dbReference type="Proteomes" id="UP000190965"/>
    </source>
</evidence>
<organism evidence="2 3">
    <name type="scientific">Pseudomonas fluorescens</name>
    <dbReference type="NCBI Taxonomy" id="294"/>
    <lineage>
        <taxon>Bacteria</taxon>
        <taxon>Pseudomonadati</taxon>
        <taxon>Pseudomonadota</taxon>
        <taxon>Gammaproteobacteria</taxon>
        <taxon>Pseudomonadales</taxon>
        <taxon>Pseudomonadaceae</taxon>
        <taxon>Pseudomonas</taxon>
    </lineage>
</organism>
<reference evidence="2 3" key="1">
    <citation type="submission" date="2016-12" db="EMBL/GenBank/DDBJ databases">
        <title>Draft genome sequences of seven strains of Pseudomonas fluorescens that produce 4-formylaminooxyvinylglycine.</title>
        <authorList>
            <person name="Okrent R.A."/>
            <person name="Manning V.A."/>
            <person name="Trippe K.M."/>
        </authorList>
    </citation>
    <scope>NUCLEOTIDE SEQUENCE [LARGE SCALE GENOMIC DNA]</scope>
    <source>
        <strain evidence="2 3">P5A</strain>
    </source>
</reference>
<name>A0A1T2YJM7_PSEFL</name>
<comment type="caution">
    <text evidence="2">The sequence shown here is derived from an EMBL/GenBank/DDBJ whole genome shotgun (WGS) entry which is preliminary data.</text>
</comment>
<sequence>MARQEIDIGTRPSGVGGDTPRSAMIKINAMTDELYTKAQSLAKATGWGMNQPISMNPTDNADALPVVNGLFMFGNGGVSLPYPYVFIIQMVSAPGGYVRQIAYSLLENQTWERQFLQGATAGKAWTLLVKAGDFGYGGAVKLLTTSADTVQATGEYYGNNIPGPNGPNSYGFLSHKYLSAQYSAQEWVNPDTTNTLFRRVNANGTWTAWARVFTAANALNDPTTETGLMSKTLVGGWTVSKYANGQICIQGVGPVTAPLPPNQPTLVTVSMPVAIVPGTGRVFVNAQPQNTYDHYGALNCYVNGTAAVDIIIRNGPGTQAFQPAVTVWGYWK</sequence>
<gene>
    <name evidence="2" type="ORF">BFW87_17535</name>
</gene>
<dbReference type="AlphaFoldDB" id="A0A1T2YJM7"/>
<dbReference type="OrthoDB" id="6955544at2"/>
<proteinExistence type="predicted"/>
<dbReference type="EMBL" id="MSDF01000021">
    <property type="protein sequence ID" value="OPA92414.1"/>
    <property type="molecule type" value="Genomic_DNA"/>
</dbReference>
<protein>
    <submittedName>
        <fullName evidence="2">Uncharacterized protein</fullName>
    </submittedName>
</protein>
<feature type="region of interest" description="Disordered" evidence="1">
    <location>
        <begin position="1"/>
        <end position="21"/>
    </location>
</feature>
<accession>A0A1T2YJM7</accession>